<sequence length="486" mass="52976">MTSPSSPAPVRPERTRVPGRPGRAVVIGGGMAGMLAAQVLTRHADEVTVVERGELPDGPHPRRELPQARHVHVLYSGGARAIEELIPGITEDWITAGARRIPLPTGLVSYTAQGWLRRWPVEMQYMIACTRDLLDWVVRRRVLGHPRIRLLERHELTGLLGTRHGVTGVRVRTSEGVVRHLDADLVVDASGARSRARAWLKEIGVVGVDEETVDSGLVYASRFYRAPAGTENFPLVNVQSVPREPVPGQTATIVPVEDRRWQVTLSGTRGGEPTRDPELFEVFARGVRHPVVAELLSRTTALPGDIAVSRSTVNGRRFFERAPHWPERFLAIGDSVATYNPLYGQGMSVAAQGVAAMDRELTRAGRLSAPGLARRVQRAVAEPVSIAWQMATSQDILYPGAKGRRPPRSTALVGAYADRVTEAATGRMSVTQAFFDVITLSEPATRWLNPDVVVATLRGPGRPRLTAPPLTAKEWETVGPGPGERA</sequence>
<dbReference type="KEGG" id="sqz:FQU76_31015"/>
<keyword evidence="4" id="KW-1185">Reference proteome</keyword>
<dbReference type="PANTHER" id="PTHR43422:SF3">
    <property type="entry name" value="THIAMINE THIAZOLE SYNTHASE"/>
    <property type="match status" value="1"/>
</dbReference>
<evidence type="ECO:0000313" key="4">
    <source>
        <dbReference type="Proteomes" id="UP000320580"/>
    </source>
</evidence>
<dbReference type="GO" id="GO:0071949">
    <property type="term" value="F:FAD binding"/>
    <property type="evidence" value="ECO:0007669"/>
    <property type="project" value="InterPro"/>
</dbReference>
<feature type="domain" description="FAD-binding" evidence="2">
    <location>
        <begin position="25"/>
        <end position="362"/>
    </location>
</feature>
<feature type="compositionally biased region" description="Pro residues" evidence="1">
    <location>
        <begin position="1"/>
        <end position="10"/>
    </location>
</feature>
<dbReference type="InterPro" id="IPR002938">
    <property type="entry name" value="FAD-bd"/>
</dbReference>
<evidence type="ECO:0000259" key="2">
    <source>
        <dbReference type="Pfam" id="PF01494"/>
    </source>
</evidence>
<gene>
    <name evidence="3" type="ORF">FQU76_31015</name>
</gene>
<evidence type="ECO:0000313" key="3">
    <source>
        <dbReference type="EMBL" id="QDY80207.1"/>
    </source>
</evidence>
<dbReference type="RefSeq" id="WP_146483604.1">
    <property type="nucleotide sequence ID" value="NZ_CP042266.1"/>
</dbReference>
<dbReference type="SUPFAM" id="SSF51905">
    <property type="entry name" value="FAD/NAD(P)-binding domain"/>
    <property type="match status" value="1"/>
</dbReference>
<dbReference type="AlphaFoldDB" id="A0A5B8JF12"/>
<dbReference type="Pfam" id="PF01494">
    <property type="entry name" value="FAD_binding_3"/>
    <property type="match status" value="1"/>
</dbReference>
<organism evidence="3 4">
    <name type="scientific">Streptomyces qinzhouensis</name>
    <dbReference type="NCBI Taxonomy" id="2599401"/>
    <lineage>
        <taxon>Bacteria</taxon>
        <taxon>Bacillati</taxon>
        <taxon>Actinomycetota</taxon>
        <taxon>Actinomycetes</taxon>
        <taxon>Kitasatosporales</taxon>
        <taxon>Streptomycetaceae</taxon>
        <taxon>Streptomyces</taxon>
    </lineage>
</organism>
<dbReference type="InterPro" id="IPR036188">
    <property type="entry name" value="FAD/NAD-bd_sf"/>
</dbReference>
<evidence type="ECO:0000256" key="1">
    <source>
        <dbReference type="SAM" id="MobiDB-lite"/>
    </source>
</evidence>
<proteinExistence type="predicted"/>
<accession>A0A5B8JF12</accession>
<reference evidence="3 4" key="1">
    <citation type="submission" date="2019-07" db="EMBL/GenBank/DDBJ databases">
        <authorList>
            <person name="Zhu P."/>
        </authorList>
    </citation>
    <scope>NUCLEOTIDE SEQUENCE [LARGE SCALE GENOMIC DNA]</scope>
    <source>
        <strain evidence="3 4">SSL-25</strain>
    </source>
</reference>
<dbReference type="PANTHER" id="PTHR43422">
    <property type="entry name" value="THIAMINE THIAZOLE SYNTHASE"/>
    <property type="match status" value="1"/>
</dbReference>
<dbReference type="OrthoDB" id="9790035at2"/>
<feature type="region of interest" description="Disordered" evidence="1">
    <location>
        <begin position="464"/>
        <end position="486"/>
    </location>
</feature>
<dbReference type="EMBL" id="CP042266">
    <property type="protein sequence ID" value="QDY80207.1"/>
    <property type="molecule type" value="Genomic_DNA"/>
</dbReference>
<dbReference type="PRINTS" id="PR00420">
    <property type="entry name" value="RNGMNOXGNASE"/>
</dbReference>
<dbReference type="Gene3D" id="3.50.50.60">
    <property type="entry name" value="FAD/NAD(P)-binding domain"/>
    <property type="match status" value="1"/>
</dbReference>
<name>A0A5B8JF12_9ACTN</name>
<dbReference type="Proteomes" id="UP000320580">
    <property type="component" value="Chromosome"/>
</dbReference>
<protein>
    <submittedName>
        <fullName evidence="3">FAD-binding protein</fullName>
    </submittedName>
</protein>
<feature type="region of interest" description="Disordered" evidence="1">
    <location>
        <begin position="1"/>
        <end position="22"/>
    </location>
</feature>